<evidence type="ECO:0000313" key="2">
    <source>
        <dbReference type="Proteomes" id="UP000198378"/>
    </source>
</evidence>
<organism evidence="1 2">
    <name type="scientific">Geobacillus thermocatenulatus</name>
    <dbReference type="NCBI Taxonomy" id="33938"/>
    <lineage>
        <taxon>Bacteria</taxon>
        <taxon>Bacillati</taxon>
        <taxon>Bacillota</taxon>
        <taxon>Bacilli</taxon>
        <taxon>Bacillales</taxon>
        <taxon>Anoxybacillaceae</taxon>
        <taxon>Geobacillus</taxon>
        <taxon>Geobacillus thermoleovorans group</taxon>
    </lineage>
</organism>
<dbReference type="AlphaFoldDB" id="A0A226Q339"/>
<name>A0A226Q339_9BACL</name>
<sequence length="92" mass="10819">MDKMIVKFEKFVEKMEERWFNRSSREGWLQRLFCAKSLVYMTVIRKGVLILLGHPPPDKENGSSGSLFLQIKRNDVSYYETKEGAHAFIDMD</sequence>
<dbReference type="RefSeq" id="WP_047753200.1">
    <property type="nucleotide sequence ID" value="NZ_CP018058.1"/>
</dbReference>
<dbReference type="Proteomes" id="UP000198378">
    <property type="component" value="Unassembled WGS sequence"/>
</dbReference>
<reference evidence="1 2" key="1">
    <citation type="submission" date="2017-05" db="EMBL/GenBank/DDBJ databases">
        <title>The genome sequence of Geobacillus thermocatenulatus DSM 730.</title>
        <authorList>
            <person name="Ramaloko W.T."/>
            <person name="Koen N."/>
            <person name="Polliack S."/>
            <person name="Aliyu H."/>
            <person name="Lebre P."/>
            <person name="Mohr T."/>
            <person name="Oswald F."/>
            <person name="Zwick M."/>
            <person name="Neumann A."/>
            <person name="Syldatk C."/>
            <person name="Cowan D."/>
            <person name="De Maayer P."/>
        </authorList>
    </citation>
    <scope>NUCLEOTIDE SEQUENCE [LARGE SCALE GENOMIC DNA]</scope>
    <source>
        <strain evidence="1 2">BGSC 93A1</strain>
    </source>
</reference>
<dbReference type="EMBL" id="NEWK01000002">
    <property type="protein sequence ID" value="OXB86042.1"/>
    <property type="molecule type" value="Genomic_DNA"/>
</dbReference>
<proteinExistence type="predicted"/>
<evidence type="ECO:0000313" key="1">
    <source>
        <dbReference type="EMBL" id="OXB86042.1"/>
    </source>
</evidence>
<keyword evidence="2" id="KW-1185">Reference proteome</keyword>
<protein>
    <submittedName>
        <fullName evidence="1">Uncharacterized protein</fullName>
    </submittedName>
</protein>
<accession>A0A226Q339</accession>
<dbReference type="KEGG" id="gtm:GT3921_11755"/>
<comment type="caution">
    <text evidence="1">The sequence shown here is derived from an EMBL/GenBank/DDBJ whole genome shotgun (WGS) entry which is preliminary data.</text>
</comment>
<gene>
    <name evidence="1" type="ORF">B9L19_10750</name>
</gene>